<dbReference type="Pfam" id="PF18480">
    <property type="entry name" value="DUF5615"/>
    <property type="match status" value="1"/>
</dbReference>
<name>A0A934NFI9_9BACT</name>
<dbReference type="InterPro" id="IPR041049">
    <property type="entry name" value="DUF5615"/>
</dbReference>
<evidence type="ECO:0000313" key="3">
    <source>
        <dbReference type="Proteomes" id="UP000614410"/>
    </source>
</evidence>
<sequence length="119" mass="12848">MRVKLDENLGQRLRRLLTEQGHDVDTVVDEGLGGADDDVVAAAATSEERMLLTLDLDFADIARFAPGSHPGMVVIRVPALRPSLVTVALTGLLARHRLEELAGCTVIAQLGTVRIRRPS</sequence>
<dbReference type="AlphaFoldDB" id="A0A934NFI9"/>
<feature type="domain" description="DUF5615" evidence="1">
    <location>
        <begin position="1"/>
        <end position="108"/>
    </location>
</feature>
<gene>
    <name evidence="2" type="ORF">JF887_04410</name>
</gene>
<dbReference type="EMBL" id="JAEKNN010000022">
    <property type="protein sequence ID" value="MBJ7608660.1"/>
    <property type="molecule type" value="Genomic_DNA"/>
</dbReference>
<organism evidence="2 3">
    <name type="scientific">Candidatus Amunia macphersoniae</name>
    <dbReference type="NCBI Taxonomy" id="3127014"/>
    <lineage>
        <taxon>Bacteria</taxon>
        <taxon>Bacillati</taxon>
        <taxon>Candidatus Dormiibacterota</taxon>
        <taxon>Candidatus Dormibacteria</taxon>
        <taxon>Candidatus Aeolococcales</taxon>
        <taxon>Candidatus Aeolococcaceae</taxon>
        <taxon>Candidatus Amunia</taxon>
    </lineage>
</organism>
<evidence type="ECO:0000313" key="2">
    <source>
        <dbReference type="EMBL" id="MBJ7608660.1"/>
    </source>
</evidence>
<proteinExistence type="predicted"/>
<comment type="caution">
    <text evidence="2">The sequence shown here is derived from an EMBL/GenBank/DDBJ whole genome shotgun (WGS) entry which is preliminary data.</text>
</comment>
<dbReference type="Proteomes" id="UP000614410">
    <property type="component" value="Unassembled WGS sequence"/>
</dbReference>
<accession>A0A934NFI9</accession>
<reference evidence="2 3" key="1">
    <citation type="submission" date="2020-10" db="EMBL/GenBank/DDBJ databases">
        <title>Ca. Dormibacterota MAGs.</title>
        <authorList>
            <person name="Montgomery K."/>
        </authorList>
    </citation>
    <scope>NUCLEOTIDE SEQUENCE [LARGE SCALE GENOMIC DNA]</scope>
    <source>
        <strain evidence="2">Mitchell_Peninsula_5</strain>
    </source>
</reference>
<evidence type="ECO:0000259" key="1">
    <source>
        <dbReference type="Pfam" id="PF18480"/>
    </source>
</evidence>
<protein>
    <submittedName>
        <fullName evidence="2">DUF5615 family PIN-like protein</fullName>
    </submittedName>
</protein>